<keyword evidence="8" id="KW-1185">Reference proteome</keyword>
<dbReference type="InterPro" id="IPR014284">
    <property type="entry name" value="RNA_pol_sigma-70_dom"/>
</dbReference>
<dbReference type="InterPro" id="IPR013249">
    <property type="entry name" value="RNA_pol_sigma70_r4_t2"/>
</dbReference>
<dbReference type="PANTHER" id="PTHR43133:SF60">
    <property type="entry name" value="RNA POLYMERASE SIGMA FACTOR SIGV"/>
    <property type="match status" value="1"/>
</dbReference>
<dbReference type="InterPro" id="IPR013324">
    <property type="entry name" value="RNA_pol_sigma_r3/r4-like"/>
</dbReference>
<dbReference type="SUPFAM" id="SSF88659">
    <property type="entry name" value="Sigma3 and sigma4 domains of RNA polymerase sigma factors"/>
    <property type="match status" value="1"/>
</dbReference>
<dbReference type="InterPro" id="IPR013325">
    <property type="entry name" value="RNA_pol_sigma_r2"/>
</dbReference>
<proteinExistence type="inferred from homology"/>
<dbReference type="Pfam" id="PF04542">
    <property type="entry name" value="Sigma70_r2"/>
    <property type="match status" value="1"/>
</dbReference>
<dbReference type="Gene3D" id="1.10.1740.10">
    <property type="match status" value="1"/>
</dbReference>
<dbReference type="NCBIfam" id="TIGR02937">
    <property type="entry name" value="sigma70-ECF"/>
    <property type="match status" value="1"/>
</dbReference>
<dbReference type="InterPro" id="IPR039425">
    <property type="entry name" value="RNA_pol_sigma-70-like"/>
</dbReference>
<dbReference type="STRING" id="1034346.GCA_000313565_01685"/>
<dbReference type="GO" id="GO:0006352">
    <property type="term" value="P:DNA-templated transcription initiation"/>
    <property type="evidence" value="ECO:0007669"/>
    <property type="project" value="InterPro"/>
</dbReference>
<keyword evidence="4" id="KW-0804">Transcription</keyword>
<evidence type="ECO:0000259" key="6">
    <source>
        <dbReference type="Pfam" id="PF08281"/>
    </source>
</evidence>
<name>A0A318LEY0_9FIRM</name>
<reference evidence="7 8" key="1">
    <citation type="submission" date="2018-05" db="EMBL/GenBank/DDBJ databases">
        <title>Genomic Encyclopedia of Type Strains, Phase IV (KMG-IV): sequencing the most valuable type-strain genomes for metagenomic binning, comparative biology and taxonomic classification.</title>
        <authorList>
            <person name="Goeker M."/>
        </authorList>
    </citation>
    <scope>NUCLEOTIDE SEQUENCE [LARGE SCALE GENOMIC DNA]</scope>
    <source>
        <strain evidence="7 8">JC118</strain>
    </source>
</reference>
<evidence type="ECO:0000256" key="1">
    <source>
        <dbReference type="ARBA" id="ARBA00010641"/>
    </source>
</evidence>
<evidence type="ECO:0000313" key="7">
    <source>
        <dbReference type="EMBL" id="PXX80187.1"/>
    </source>
</evidence>
<dbReference type="Proteomes" id="UP000247612">
    <property type="component" value="Unassembled WGS sequence"/>
</dbReference>
<evidence type="ECO:0000256" key="4">
    <source>
        <dbReference type="ARBA" id="ARBA00023163"/>
    </source>
</evidence>
<accession>A0A318LEY0</accession>
<comment type="caution">
    <text evidence="7">The sequence shown here is derived from an EMBL/GenBank/DDBJ whole genome shotgun (WGS) entry which is preliminary data.</text>
</comment>
<keyword evidence="2" id="KW-0805">Transcription regulation</keyword>
<dbReference type="OrthoDB" id="9795666at2"/>
<feature type="domain" description="RNA polymerase sigma factor 70 region 4 type 2" evidence="6">
    <location>
        <begin position="102"/>
        <end position="152"/>
    </location>
</feature>
<dbReference type="InterPro" id="IPR036388">
    <property type="entry name" value="WH-like_DNA-bd_sf"/>
</dbReference>
<feature type="domain" description="RNA polymerase sigma-70 region 2" evidence="5">
    <location>
        <begin position="14"/>
        <end position="76"/>
    </location>
</feature>
<sequence length="161" mass="19040">MFAIRDSGWIEKIIEDYGDYVFRLCYMYMKNRSDAEDIYQETFLKLYDCGKTFNDEEHCKAWLLKVAANKCRNALRFSLFHAHVELDEQLSSPPQADSDHGLMAYVLKLPAKYRDVIYLYYYEGYPTLKIAELLNTSDAAVRTRLKRGREMLRNEVSFDEE</sequence>
<keyword evidence="3" id="KW-0731">Sigma factor</keyword>
<dbReference type="SUPFAM" id="SSF88946">
    <property type="entry name" value="Sigma2 domain of RNA polymerase sigma factors"/>
    <property type="match status" value="1"/>
</dbReference>
<dbReference type="Gene3D" id="1.10.10.10">
    <property type="entry name" value="Winged helix-like DNA-binding domain superfamily/Winged helix DNA-binding domain"/>
    <property type="match status" value="1"/>
</dbReference>
<dbReference type="GO" id="GO:0003677">
    <property type="term" value="F:DNA binding"/>
    <property type="evidence" value="ECO:0007669"/>
    <property type="project" value="InterPro"/>
</dbReference>
<protein>
    <submittedName>
        <fullName evidence="7">RNA polymerase sigma-70 factor (ECF subfamily)</fullName>
    </submittedName>
</protein>
<evidence type="ECO:0000256" key="2">
    <source>
        <dbReference type="ARBA" id="ARBA00023015"/>
    </source>
</evidence>
<dbReference type="CDD" id="cd06171">
    <property type="entry name" value="Sigma70_r4"/>
    <property type="match status" value="1"/>
</dbReference>
<dbReference type="GeneID" id="94440961"/>
<dbReference type="GO" id="GO:0016987">
    <property type="term" value="F:sigma factor activity"/>
    <property type="evidence" value="ECO:0007669"/>
    <property type="project" value="UniProtKB-KW"/>
</dbReference>
<evidence type="ECO:0000259" key="5">
    <source>
        <dbReference type="Pfam" id="PF04542"/>
    </source>
</evidence>
<dbReference type="AlphaFoldDB" id="A0A318LEY0"/>
<dbReference type="RefSeq" id="WP_022937988.1">
    <property type="nucleotide sequence ID" value="NZ_CABKRQ010000004.1"/>
</dbReference>
<dbReference type="Pfam" id="PF08281">
    <property type="entry name" value="Sigma70_r4_2"/>
    <property type="match status" value="1"/>
</dbReference>
<gene>
    <name evidence="7" type="ORF">DES51_104192</name>
</gene>
<comment type="similarity">
    <text evidence="1">Belongs to the sigma-70 factor family. ECF subfamily.</text>
</comment>
<dbReference type="InterPro" id="IPR007627">
    <property type="entry name" value="RNA_pol_sigma70_r2"/>
</dbReference>
<dbReference type="PANTHER" id="PTHR43133">
    <property type="entry name" value="RNA POLYMERASE ECF-TYPE SIGMA FACTO"/>
    <property type="match status" value="1"/>
</dbReference>
<evidence type="ECO:0000256" key="3">
    <source>
        <dbReference type="ARBA" id="ARBA00023082"/>
    </source>
</evidence>
<evidence type="ECO:0000313" key="8">
    <source>
        <dbReference type="Proteomes" id="UP000247612"/>
    </source>
</evidence>
<organism evidence="7 8">
    <name type="scientific">Dielma fastidiosa</name>
    <dbReference type="NCBI Taxonomy" id="1034346"/>
    <lineage>
        <taxon>Bacteria</taxon>
        <taxon>Bacillati</taxon>
        <taxon>Bacillota</taxon>
        <taxon>Erysipelotrichia</taxon>
        <taxon>Erysipelotrichales</taxon>
        <taxon>Erysipelotrichaceae</taxon>
        <taxon>Dielma</taxon>
    </lineage>
</organism>
<dbReference type="EMBL" id="QJKH01000004">
    <property type="protein sequence ID" value="PXX80187.1"/>
    <property type="molecule type" value="Genomic_DNA"/>
</dbReference>